<dbReference type="KEGG" id="nfl:COO91_00841"/>
<organism evidence="2 3">
    <name type="scientific">Nostoc flagelliforme CCNUN1</name>
    <dbReference type="NCBI Taxonomy" id="2038116"/>
    <lineage>
        <taxon>Bacteria</taxon>
        <taxon>Bacillati</taxon>
        <taxon>Cyanobacteriota</taxon>
        <taxon>Cyanophyceae</taxon>
        <taxon>Nostocales</taxon>
        <taxon>Nostocaceae</taxon>
        <taxon>Nostoc</taxon>
    </lineage>
</organism>
<dbReference type="AlphaFoldDB" id="A0A2K8SI95"/>
<dbReference type="EMBL" id="CP024785">
    <property type="protein sequence ID" value="AUB34993.1"/>
    <property type="molecule type" value="Genomic_DNA"/>
</dbReference>
<protein>
    <submittedName>
        <fullName evidence="2">Uncharacterized protein</fullName>
    </submittedName>
</protein>
<feature type="region of interest" description="Disordered" evidence="1">
    <location>
        <begin position="1"/>
        <end position="37"/>
    </location>
</feature>
<reference evidence="2 3" key="1">
    <citation type="submission" date="2017-11" db="EMBL/GenBank/DDBJ databases">
        <title>Complete genome of a free-living desiccation-tolerant cyanobacterium and its photosynthetic adaptation to extreme terrestrial habitat.</title>
        <authorList>
            <person name="Shang J."/>
        </authorList>
    </citation>
    <scope>NUCLEOTIDE SEQUENCE [LARGE SCALE GENOMIC DNA]</scope>
    <source>
        <strain evidence="2 3">CCNUN1</strain>
    </source>
</reference>
<evidence type="ECO:0000313" key="3">
    <source>
        <dbReference type="Proteomes" id="UP000232003"/>
    </source>
</evidence>
<gene>
    <name evidence="2" type="ORF">COO91_00841</name>
</gene>
<accession>A0A2K8SI95</accession>
<sequence>MANEVWPRIDRAAHGTTPKGQTDGKPKGQTDGNTNSI</sequence>
<name>A0A2K8SI95_9NOSO</name>
<dbReference type="Proteomes" id="UP000232003">
    <property type="component" value="Chromosome"/>
</dbReference>
<evidence type="ECO:0000313" key="2">
    <source>
        <dbReference type="EMBL" id="AUB34993.1"/>
    </source>
</evidence>
<evidence type="ECO:0000256" key="1">
    <source>
        <dbReference type="SAM" id="MobiDB-lite"/>
    </source>
</evidence>
<keyword evidence="3" id="KW-1185">Reference proteome</keyword>
<proteinExistence type="predicted"/>